<proteinExistence type="predicted"/>
<protein>
    <submittedName>
        <fullName evidence="2">Uncharacterized protein</fullName>
    </submittedName>
</protein>
<gene>
    <name evidence="2" type="ORF">LCGC14_0147440</name>
</gene>
<keyword evidence="1" id="KW-0812">Transmembrane</keyword>
<feature type="transmembrane region" description="Helical" evidence="1">
    <location>
        <begin position="6"/>
        <end position="27"/>
    </location>
</feature>
<keyword evidence="1" id="KW-1133">Transmembrane helix</keyword>
<accession>A0A0F9VFR4</accession>
<evidence type="ECO:0000313" key="2">
    <source>
        <dbReference type="EMBL" id="KKN98632.1"/>
    </source>
</evidence>
<name>A0A0F9VFR4_9ZZZZ</name>
<evidence type="ECO:0000256" key="1">
    <source>
        <dbReference type="SAM" id="Phobius"/>
    </source>
</evidence>
<dbReference type="AlphaFoldDB" id="A0A0F9VFR4"/>
<comment type="caution">
    <text evidence="2">The sequence shown here is derived from an EMBL/GenBank/DDBJ whole genome shotgun (WGS) entry which is preliminary data.</text>
</comment>
<keyword evidence="1" id="KW-0472">Membrane</keyword>
<reference evidence="2" key="1">
    <citation type="journal article" date="2015" name="Nature">
        <title>Complex archaea that bridge the gap between prokaryotes and eukaryotes.</title>
        <authorList>
            <person name="Spang A."/>
            <person name="Saw J.H."/>
            <person name="Jorgensen S.L."/>
            <person name="Zaremba-Niedzwiedzka K."/>
            <person name="Martijn J."/>
            <person name="Lind A.E."/>
            <person name="van Eijk R."/>
            <person name="Schleper C."/>
            <person name="Guy L."/>
            <person name="Ettema T.J."/>
        </authorList>
    </citation>
    <scope>NUCLEOTIDE SEQUENCE</scope>
</reference>
<sequence>MDDPSTILDILKIGGPVLITVVVVEVFRWRERLSHRETIKELNETMQALAKTGADERKQWASDVREIFEAMRGLQSQALATIQSNTEVLSEFLTTIKERLPRGRDT</sequence>
<dbReference type="EMBL" id="LAZR01000051">
    <property type="protein sequence ID" value="KKN98632.1"/>
    <property type="molecule type" value="Genomic_DNA"/>
</dbReference>
<organism evidence="2">
    <name type="scientific">marine sediment metagenome</name>
    <dbReference type="NCBI Taxonomy" id="412755"/>
    <lineage>
        <taxon>unclassified sequences</taxon>
        <taxon>metagenomes</taxon>
        <taxon>ecological metagenomes</taxon>
    </lineage>
</organism>